<comment type="caution">
    <text evidence="2">The sequence shown here is derived from an EMBL/GenBank/DDBJ whole genome shotgun (WGS) entry which is preliminary data.</text>
</comment>
<accession>A0ABW2CTW7</accession>
<evidence type="ECO:0000313" key="3">
    <source>
        <dbReference type="Proteomes" id="UP001596380"/>
    </source>
</evidence>
<organism evidence="2 3">
    <name type="scientific">Actinomadura yumaensis</name>
    <dbReference type="NCBI Taxonomy" id="111807"/>
    <lineage>
        <taxon>Bacteria</taxon>
        <taxon>Bacillati</taxon>
        <taxon>Actinomycetota</taxon>
        <taxon>Actinomycetes</taxon>
        <taxon>Streptosporangiales</taxon>
        <taxon>Thermomonosporaceae</taxon>
        <taxon>Actinomadura</taxon>
    </lineage>
</organism>
<keyword evidence="3" id="KW-1185">Reference proteome</keyword>
<name>A0ABW2CTW7_9ACTN</name>
<dbReference type="RefSeq" id="WP_160823128.1">
    <property type="nucleotide sequence ID" value="NZ_JBHSXE010000001.1"/>
</dbReference>
<dbReference type="Proteomes" id="UP001596380">
    <property type="component" value="Unassembled WGS sequence"/>
</dbReference>
<evidence type="ECO:0000313" key="2">
    <source>
        <dbReference type="EMBL" id="MFC6883805.1"/>
    </source>
</evidence>
<gene>
    <name evidence="2" type="ORF">ACFQKB_28890</name>
</gene>
<evidence type="ECO:0000256" key="1">
    <source>
        <dbReference type="SAM" id="MobiDB-lite"/>
    </source>
</evidence>
<sequence length="232" mass="24747">MVSTSMPYGPSGAFSDPAGGQRRAARRYHATRTTGTAPAVPPAPDPREEHQVRLTAQRLLSTHLRPDAEHHWADISLDLTGATLTDFVLTGCHLHNADFTNTVFTGFAGFQEAAFSGDTRFSRTTFSGDAQFRGVTFGDFTWFTGAVSSGHAGFGDGPFSGVAAFAYAAFSYDAGFGGAAFSGDARFGGGTTSSRGTHRQRSNRYTVRVPGVCPWLRTPTTAAVEPGAWPRW</sequence>
<dbReference type="Pfam" id="PF13576">
    <property type="entry name" value="Pentapeptide_3"/>
    <property type="match status" value="1"/>
</dbReference>
<protein>
    <submittedName>
        <fullName evidence="2">Pentapeptide repeat-containing protein</fullName>
    </submittedName>
</protein>
<dbReference type="InterPro" id="IPR001646">
    <property type="entry name" value="5peptide_repeat"/>
</dbReference>
<dbReference type="EMBL" id="JBHSXS010000022">
    <property type="protein sequence ID" value="MFC6883805.1"/>
    <property type="molecule type" value="Genomic_DNA"/>
</dbReference>
<dbReference type="Pfam" id="PF00805">
    <property type="entry name" value="Pentapeptide"/>
    <property type="match status" value="1"/>
</dbReference>
<proteinExistence type="predicted"/>
<feature type="region of interest" description="Disordered" evidence="1">
    <location>
        <begin position="1"/>
        <end position="49"/>
    </location>
</feature>
<dbReference type="SUPFAM" id="SSF141571">
    <property type="entry name" value="Pentapeptide repeat-like"/>
    <property type="match status" value="1"/>
</dbReference>
<reference evidence="3" key="1">
    <citation type="journal article" date="2019" name="Int. J. Syst. Evol. Microbiol.">
        <title>The Global Catalogue of Microorganisms (GCM) 10K type strain sequencing project: providing services to taxonomists for standard genome sequencing and annotation.</title>
        <authorList>
            <consortium name="The Broad Institute Genomics Platform"/>
            <consortium name="The Broad Institute Genome Sequencing Center for Infectious Disease"/>
            <person name="Wu L."/>
            <person name="Ma J."/>
        </authorList>
    </citation>
    <scope>NUCLEOTIDE SEQUENCE [LARGE SCALE GENOMIC DNA]</scope>
    <source>
        <strain evidence="3">JCM 3369</strain>
    </source>
</reference>
<dbReference type="Gene3D" id="2.160.20.80">
    <property type="entry name" value="E3 ubiquitin-protein ligase SopA"/>
    <property type="match status" value="1"/>
</dbReference>